<proteinExistence type="predicted"/>
<dbReference type="EMBL" id="LLXX01000179">
    <property type="protein sequence ID" value="KRQ98116.1"/>
    <property type="molecule type" value="Genomic_DNA"/>
</dbReference>
<dbReference type="Proteomes" id="UP000051913">
    <property type="component" value="Unassembled WGS sequence"/>
</dbReference>
<protein>
    <recommendedName>
        <fullName evidence="3">PIN domain-containing protein</fullName>
    </recommendedName>
</protein>
<name>A0A0R3KXC2_9BRAD</name>
<evidence type="ECO:0008006" key="3">
    <source>
        <dbReference type="Google" id="ProtNLM"/>
    </source>
</evidence>
<reference evidence="1 2" key="1">
    <citation type="submission" date="2014-03" db="EMBL/GenBank/DDBJ databases">
        <title>Bradyrhizobium valentinum sp. nov., isolated from effective nodules of Lupinus mariae-josephae, a lupine endemic of basic-lime soils in Eastern Spain.</title>
        <authorList>
            <person name="Duran D."/>
            <person name="Rey L."/>
            <person name="Navarro A."/>
            <person name="Busquets A."/>
            <person name="Imperial J."/>
            <person name="Ruiz-Argueso T."/>
        </authorList>
    </citation>
    <scope>NUCLEOTIDE SEQUENCE [LARGE SCALE GENOMIC DNA]</scope>
    <source>
        <strain evidence="1 2">LmjM3</strain>
    </source>
</reference>
<accession>A0A0R3KXC2</accession>
<evidence type="ECO:0000313" key="1">
    <source>
        <dbReference type="EMBL" id="KRQ98116.1"/>
    </source>
</evidence>
<gene>
    <name evidence="1" type="ORF">CP49_30260</name>
</gene>
<dbReference type="AlphaFoldDB" id="A0A0R3KXC2"/>
<comment type="caution">
    <text evidence="1">The sequence shown here is derived from an EMBL/GenBank/DDBJ whole genome shotgun (WGS) entry which is preliminary data.</text>
</comment>
<organism evidence="1 2">
    <name type="scientific">Bradyrhizobium valentinum</name>
    <dbReference type="NCBI Taxonomy" id="1518501"/>
    <lineage>
        <taxon>Bacteria</taxon>
        <taxon>Pseudomonadati</taxon>
        <taxon>Pseudomonadota</taxon>
        <taxon>Alphaproteobacteria</taxon>
        <taxon>Hyphomicrobiales</taxon>
        <taxon>Nitrobacteraceae</taxon>
        <taxon>Bradyrhizobium</taxon>
    </lineage>
</organism>
<sequence>MKTLMHFNAKCGFPVRALQDCVLFLQAQKLGLVVLTANVSDHDILFQLIPTGRVLFYRSK</sequence>
<keyword evidence="2" id="KW-1185">Reference proteome</keyword>
<evidence type="ECO:0000313" key="2">
    <source>
        <dbReference type="Proteomes" id="UP000051913"/>
    </source>
</evidence>
<dbReference type="STRING" id="1518501.CQ10_08360"/>